<proteinExistence type="predicted"/>
<dbReference type="OrthoDB" id="31512at2157"/>
<feature type="domain" description="DUF58" evidence="3">
    <location>
        <begin position="203"/>
        <end position="372"/>
    </location>
</feature>
<feature type="domain" description="DUF11" evidence="2">
    <location>
        <begin position="44"/>
        <end position="99"/>
    </location>
</feature>
<organism evidence="4 5">
    <name type="scientific">Haloglomus irregulare</name>
    <dbReference type="NCBI Taxonomy" id="2234134"/>
    <lineage>
        <taxon>Archaea</taxon>
        <taxon>Methanobacteriati</taxon>
        <taxon>Methanobacteriota</taxon>
        <taxon>Stenosarchaea group</taxon>
        <taxon>Halobacteria</taxon>
        <taxon>Halobacteriales</taxon>
        <taxon>Natronomonadaceae</taxon>
        <taxon>Haloglomus</taxon>
    </lineage>
</organism>
<protein>
    <submittedName>
        <fullName evidence="4">DUF58 domain-containing protein</fullName>
    </submittedName>
</protein>
<dbReference type="PANTHER" id="PTHR33608">
    <property type="entry name" value="BLL2464 PROTEIN"/>
    <property type="match status" value="1"/>
</dbReference>
<evidence type="ECO:0000313" key="5">
    <source>
        <dbReference type="Proteomes" id="UP000319894"/>
    </source>
</evidence>
<feature type="region of interest" description="Disordered" evidence="1">
    <location>
        <begin position="138"/>
        <end position="157"/>
    </location>
</feature>
<reference evidence="4 5" key="1">
    <citation type="submission" date="2018-06" db="EMBL/GenBank/DDBJ databases">
        <title>Natronomonas sp. F16-60 a new haloarchaeon isolated from a solar saltern of Isla Cristina, Huelva, Spain.</title>
        <authorList>
            <person name="Duran-Viseras A."/>
            <person name="Sanchez-Porro C."/>
            <person name="Ventosa A."/>
        </authorList>
    </citation>
    <scope>NUCLEOTIDE SEQUENCE [LARGE SCALE GENOMIC DNA]</scope>
    <source>
        <strain evidence="4 5">F16-60</strain>
    </source>
</reference>
<keyword evidence="5" id="KW-1185">Reference proteome</keyword>
<accession>A0A554NDE6</accession>
<dbReference type="InParanoid" id="A0A554NDE6"/>
<dbReference type="Pfam" id="PF01882">
    <property type="entry name" value="DUF58"/>
    <property type="match status" value="1"/>
</dbReference>
<feature type="region of interest" description="Disordered" evidence="1">
    <location>
        <begin position="171"/>
        <end position="191"/>
    </location>
</feature>
<dbReference type="PANTHER" id="PTHR33608:SF6">
    <property type="entry name" value="BLL2464 PROTEIN"/>
    <property type="match status" value="1"/>
</dbReference>
<dbReference type="InterPro" id="IPR002881">
    <property type="entry name" value="DUF58"/>
</dbReference>
<comment type="caution">
    <text evidence="4">The sequence shown here is derived from an EMBL/GenBank/DDBJ whole genome shotgun (WGS) entry which is preliminary data.</text>
</comment>
<evidence type="ECO:0000259" key="2">
    <source>
        <dbReference type="Pfam" id="PF01345"/>
    </source>
</evidence>
<dbReference type="Proteomes" id="UP000319894">
    <property type="component" value="Unassembled WGS sequence"/>
</dbReference>
<gene>
    <name evidence="4" type="ORF">DP107_04115</name>
</gene>
<evidence type="ECO:0000256" key="1">
    <source>
        <dbReference type="SAM" id="MobiDB-lite"/>
    </source>
</evidence>
<dbReference type="Pfam" id="PF01345">
    <property type="entry name" value="DUF11"/>
    <property type="match status" value="1"/>
</dbReference>
<evidence type="ECO:0000259" key="3">
    <source>
        <dbReference type="Pfam" id="PF01882"/>
    </source>
</evidence>
<evidence type="ECO:0000313" key="4">
    <source>
        <dbReference type="EMBL" id="TSD15417.1"/>
    </source>
</evidence>
<dbReference type="AlphaFoldDB" id="A0A554NDE6"/>
<name>A0A554NDE6_9EURY</name>
<sequence>MTAFALLAAALGVLLSRPALVLAGAAGVLLGGAARAAGPPAGAVAVERTVASERADPGEQVRVTVTVENVGDSLLPDVRVVDGVPGGLTVAEGTPRHATALRPGKRATFSYAVRASRGRHAFGPATVLLRGFTGTVERERSVPAAPPDGAATDGGESTVNTDALACTPELGAGARVPLPPQTTGLAGRVTTDIGGSGTEFHAVREYRRGDPLARVDWARFARTGEFATRQFREERAATVVVVLDTRETSYTAPGADAPTALERSVAAAGTTLVSLLDAGDRAGLAAWGPTACWLAPGLGAAHRARARELLGTHAAFRPTPPERRFLPTIARRRVERRLPADAQVFLCSPLTDDRPVGFGRRLAAKGHRVTVLSPDPTGEGSTGRRLAAVERDRRLSTLREAGLRVVDWGTEPLATAIARTERRWSR</sequence>
<dbReference type="EMBL" id="QMDX01000002">
    <property type="protein sequence ID" value="TSD15417.1"/>
    <property type="molecule type" value="Genomic_DNA"/>
</dbReference>
<dbReference type="InterPro" id="IPR001434">
    <property type="entry name" value="OmcB-like_DUF11"/>
</dbReference>